<protein>
    <recommendedName>
        <fullName evidence="8">Rieske domain-containing protein</fullName>
    </recommendedName>
</protein>
<proteinExistence type="predicted"/>
<keyword evidence="5" id="KW-0411">Iron-sulfur</keyword>
<accession>A0ABR1R152</accession>
<dbReference type="PROSITE" id="PS51296">
    <property type="entry name" value="RIESKE"/>
    <property type="match status" value="1"/>
</dbReference>
<dbReference type="Gene3D" id="2.102.10.10">
    <property type="entry name" value="Rieske [2Fe-2S] iron-sulphur domain"/>
    <property type="match status" value="1"/>
</dbReference>
<comment type="caution">
    <text evidence="9">The sequence shown here is derived from an EMBL/GenBank/DDBJ whole genome shotgun (WGS) entry which is preliminary data.</text>
</comment>
<feature type="compositionally biased region" description="Low complexity" evidence="6">
    <location>
        <begin position="391"/>
        <end position="404"/>
    </location>
</feature>
<feature type="compositionally biased region" description="Polar residues" evidence="6">
    <location>
        <begin position="422"/>
        <end position="431"/>
    </location>
</feature>
<evidence type="ECO:0000256" key="5">
    <source>
        <dbReference type="ARBA" id="ARBA00023014"/>
    </source>
</evidence>
<evidence type="ECO:0000256" key="1">
    <source>
        <dbReference type="ARBA" id="ARBA00022714"/>
    </source>
</evidence>
<dbReference type="InterPro" id="IPR017941">
    <property type="entry name" value="Rieske_2Fe-2S"/>
</dbReference>
<evidence type="ECO:0000256" key="2">
    <source>
        <dbReference type="ARBA" id="ARBA00022723"/>
    </source>
</evidence>
<keyword evidence="1" id="KW-0001">2Fe-2S</keyword>
<keyword evidence="7" id="KW-0812">Transmembrane</keyword>
<keyword evidence="10" id="KW-1185">Reference proteome</keyword>
<dbReference type="PANTHER" id="PTHR43756:SF5">
    <property type="entry name" value="CHOLINE MONOOXYGENASE, CHLOROPLASTIC"/>
    <property type="match status" value="1"/>
</dbReference>
<evidence type="ECO:0000256" key="3">
    <source>
        <dbReference type="ARBA" id="ARBA00023002"/>
    </source>
</evidence>
<sequence length="526" mass="57487">MSTSLILLLSGGYEPLQLVLIVPLALACVACLAWIVLSTHKHQAWYRVMVSEKGASRTGLNAAEKGTSSVGLRAERIPYDLEKRAILHRRWMMIGHESQFAKPGDYRTYTVADIPFLVIRGQDGTLRAFHNVCRHRAYTVARKPCGSSLRLACKYHGWQYDAAGQLVKAPQFADKPGFDFAVNGLFQIHLRIDWGRFVFINLATELADAFPWADISTPALQTLDFSRGVVEWQVELDVGWRVATLLPWFMNGTRFMKEPWPKKALTYLWSTPRPHLQYVDDASFICDLGSGDHLLISALPLTAHKSVAKCTYLPPPFTSTPPDSLDVNTIKLETQVRAELARAVAALQRHRMATTALDFRQSAVRERLDKFARHVHQHRRAETLAGRKINPALRRPTAAAAATPSPFPPPPQSPAAVASSSNDGSSRTSATIGHDKYPIGTGEVISGEAAPAAPATMVAVGAAPGSSQQQQHQRIQQLLLSGATNGAPIDVDAEAEAICNALDGLGDDGATTSGCPLLERSPELEW</sequence>
<evidence type="ECO:0000259" key="8">
    <source>
        <dbReference type="PROSITE" id="PS51296"/>
    </source>
</evidence>
<keyword evidence="4" id="KW-0408">Iron</keyword>
<feature type="transmembrane region" description="Helical" evidence="7">
    <location>
        <begin position="16"/>
        <end position="37"/>
    </location>
</feature>
<dbReference type="PANTHER" id="PTHR43756">
    <property type="entry name" value="CHOLINE MONOOXYGENASE, CHLOROPLASTIC"/>
    <property type="match status" value="1"/>
</dbReference>
<feature type="domain" description="Rieske" evidence="8">
    <location>
        <begin position="91"/>
        <end position="189"/>
    </location>
</feature>
<dbReference type="Pfam" id="PF00355">
    <property type="entry name" value="Rieske"/>
    <property type="match status" value="1"/>
</dbReference>
<gene>
    <name evidence="9" type="ORF">PG991_015981</name>
</gene>
<dbReference type="EMBL" id="JAQQWI010000024">
    <property type="protein sequence ID" value="KAK7994393.1"/>
    <property type="molecule type" value="Genomic_DNA"/>
</dbReference>
<evidence type="ECO:0000313" key="10">
    <source>
        <dbReference type="Proteomes" id="UP001396898"/>
    </source>
</evidence>
<evidence type="ECO:0000256" key="4">
    <source>
        <dbReference type="ARBA" id="ARBA00023004"/>
    </source>
</evidence>
<reference evidence="9 10" key="1">
    <citation type="submission" date="2023-01" db="EMBL/GenBank/DDBJ databases">
        <title>Analysis of 21 Apiospora genomes using comparative genomics revels a genus with tremendous synthesis potential of carbohydrate active enzymes and secondary metabolites.</title>
        <authorList>
            <person name="Sorensen T."/>
        </authorList>
    </citation>
    <scope>NUCLEOTIDE SEQUENCE [LARGE SCALE GENOMIC DNA]</scope>
    <source>
        <strain evidence="9 10">CBS 20057</strain>
    </source>
</reference>
<feature type="region of interest" description="Disordered" evidence="6">
    <location>
        <begin position="379"/>
        <end position="437"/>
    </location>
</feature>
<dbReference type="InterPro" id="IPR036922">
    <property type="entry name" value="Rieske_2Fe-2S_sf"/>
</dbReference>
<keyword evidence="2" id="KW-0479">Metal-binding</keyword>
<evidence type="ECO:0000313" key="9">
    <source>
        <dbReference type="EMBL" id="KAK7994393.1"/>
    </source>
</evidence>
<dbReference type="Proteomes" id="UP001396898">
    <property type="component" value="Unassembled WGS sequence"/>
</dbReference>
<keyword evidence="7" id="KW-1133">Transmembrane helix</keyword>
<organism evidence="9 10">
    <name type="scientific">Apiospora marii</name>
    <dbReference type="NCBI Taxonomy" id="335849"/>
    <lineage>
        <taxon>Eukaryota</taxon>
        <taxon>Fungi</taxon>
        <taxon>Dikarya</taxon>
        <taxon>Ascomycota</taxon>
        <taxon>Pezizomycotina</taxon>
        <taxon>Sordariomycetes</taxon>
        <taxon>Xylariomycetidae</taxon>
        <taxon>Amphisphaeriales</taxon>
        <taxon>Apiosporaceae</taxon>
        <taxon>Apiospora</taxon>
    </lineage>
</organism>
<evidence type="ECO:0000256" key="6">
    <source>
        <dbReference type="SAM" id="MobiDB-lite"/>
    </source>
</evidence>
<evidence type="ECO:0000256" key="7">
    <source>
        <dbReference type="SAM" id="Phobius"/>
    </source>
</evidence>
<dbReference type="SUPFAM" id="SSF50022">
    <property type="entry name" value="ISP domain"/>
    <property type="match status" value="1"/>
</dbReference>
<dbReference type="CDD" id="cd03469">
    <property type="entry name" value="Rieske_RO_Alpha_N"/>
    <property type="match status" value="1"/>
</dbReference>
<dbReference type="InterPro" id="IPR001663">
    <property type="entry name" value="Rng_hydr_dOase-A"/>
</dbReference>
<name>A0ABR1R152_9PEZI</name>
<dbReference type="PRINTS" id="PR00090">
    <property type="entry name" value="RNGDIOXGNASE"/>
</dbReference>
<dbReference type="Gene3D" id="3.90.380.10">
    <property type="entry name" value="Naphthalene 1,2-dioxygenase Alpha Subunit, Chain A, domain 1"/>
    <property type="match status" value="1"/>
</dbReference>
<keyword evidence="7" id="KW-0472">Membrane</keyword>
<keyword evidence="3" id="KW-0560">Oxidoreductase</keyword>